<proteinExistence type="predicted"/>
<dbReference type="PROSITE" id="PS51257">
    <property type="entry name" value="PROKAR_LIPOPROTEIN"/>
    <property type="match status" value="1"/>
</dbReference>
<feature type="domain" description="YMGG-like Gly-zipper" evidence="2">
    <location>
        <begin position="31"/>
        <end position="70"/>
    </location>
</feature>
<gene>
    <name evidence="3" type="ORF">Dthio_PD2961</name>
</gene>
<accession>D6SLH6</accession>
<sequence>MKGSRAIILLVFMAVILSGCITGSDQRRTKAEGTAVGAAAGGLAGYLIGDGRGALIGAAAGAGLGYLVGREVAKRKAEYATQEEFLEAEAARTAEYNETMREYNDRSRQELAALEEEVESLRQAYEEGAEEKDTLLARQAEVQKRIQENEELEEELKSELAIQTAIIEEERQSLPEDDPRIAALEKEVQELQANIAALGEGSAQLASIDERLSI</sequence>
<feature type="coiled-coil region" evidence="1">
    <location>
        <begin position="86"/>
        <end position="201"/>
    </location>
</feature>
<name>D6SLH6_9BACT</name>
<dbReference type="OrthoDB" id="5471153at2"/>
<evidence type="ECO:0000313" key="4">
    <source>
        <dbReference type="Proteomes" id="UP000005496"/>
    </source>
</evidence>
<evidence type="ECO:0000259" key="2">
    <source>
        <dbReference type="Pfam" id="PF13441"/>
    </source>
</evidence>
<dbReference type="AlphaFoldDB" id="D6SLH6"/>
<dbReference type="Proteomes" id="UP000005496">
    <property type="component" value="Unassembled WGS sequence"/>
</dbReference>
<keyword evidence="4" id="KW-1185">Reference proteome</keyword>
<comment type="caution">
    <text evidence="3">The sequence shown here is derived from an EMBL/GenBank/DDBJ whole genome shotgun (WGS) entry which is preliminary data.</text>
</comment>
<organism evidence="3 4">
    <name type="scientific">Desulfonatronospira thiodismutans ASO3-1</name>
    <dbReference type="NCBI Taxonomy" id="555779"/>
    <lineage>
        <taxon>Bacteria</taxon>
        <taxon>Pseudomonadati</taxon>
        <taxon>Thermodesulfobacteriota</taxon>
        <taxon>Desulfovibrionia</taxon>
        <taxon>Desulfovibrionales</taxon>
        <taxon>Desulfonatronovibrionaceae</taxon>
        <taxon>Desulfonatronospira</taxon>
    </lineage>
</organism>
<dbReference type="InterPro" id="IPR027367">
    <property type="entry name" value="Gly-zipper_YMGG"/>
</dbReference>
<evidence type="ECO:0000256" key="1">
    <source>
        <dbReference type="SAM" id="Coils"/>
    </source>
</evidence>
<keyword evidence="1" id="KW-0175">Coiled coil</keyword>
<dbReference type="RefSeq" id="WP_008868669.1">
    <property type="nucleotide sequence ID" value="NZ_ACJN02000001.1"/>
</dbReference>
<evidence type="ECO:0000313" key="3">
    <source>
        <dbReference type="EMBL" id="EFI35537.1"/>
    </source>
</evidence>
<dbReference type="Pfam" id="PF13441">
    <property type="entry name" value="Gly-zipper_YMGG"/>
    <property type="match status" value="1"/>
</dbReference>
<dbReference type="eggNOG" id="COG4372">
    <property type="taxonomic scope" value="Bacteria"/>
</dbReference>
<protein>
    <submittedName>
        <fullName evidence="3">17 kDa surface antigen</fullName>
    </submittedName>
</protein>
<reference evidence="3" key="1">
    <citation type="submission" date="2010-05" db="EMBL/GenBank/DDBJ databases">
        <title>The draft genome of Desulfonatronospira thiodismutans ASO3-1.</title>
        <authorList>
            <consortium name="US DOE Joint Genome Institute (JGI-PGF)"/>
            <person name="Lucas S."/>
            <person name="Copeland A."/>
            <person name="Lapidus A."/>
            <person name="Cheng J.-F."/>
            <person name="Bruce D."/>
            <person name="Goodwin L."/>
            <person name="Pitluck S."/>
            <person name="Chertkov O."/>
            <person name="Brettin T."/>
            <person name="Detter J.C."/>
            <person name="Han C."/>
            <person name="Land M.L."/>
            <person name="Hauser L."/>
            <person name="Kyrpides N."/>
            <person name="Mikhailova N."/>
            <person name="Muyzer G."/>
            <person name="Woyke T."/>
        </authorList>
    </citation>
    <scope>NUCLEOTIDE SEQUENCE [LARGE SCALE GENOMIC DNA]</scope>
    <source>
        <strain evidence="3">ASO3-1</strain>
    </source>
</reference>
<dbReference type="EMBL" id="ACJN02000001">
    <property type="protein sequence ID" value="EFI35537.1"/>
    <property type="molecule type" value="Genomic_DNA"/>
</dbReference>